<dbReference type="OMA" id="CHANNCA"/>
<gene>
    <name evidence="3" type="ORF">GLAREA_01735</name>
</gene>
<feature type="compositionally biased region" description="Low complexity" evidence="1">
    <location>
        <begin position="134"/>
        <end position="175"/>
    </location>
</feature>
<dbReference type="Proteomes" id="UP000016922">
    <property type="component" value="Unassembled WGS sequence"/>
</dbReference>
<protein>
    <submittedName>
        <fullName evidence="3">Uncharacterized protein</fullName>
    </submittedName>
</protein>
<feature type="signal peptide" evidence="2">
    <location>
        <begin position="1"/>
        <end position="19"/>
    </location>
</feature>
<dbReference type="RefSeq" id="XP_008087142.1">
    <property type="nucleotide sequence ID" value="XM_008088951.1"/>
</dbReference>
<proteinExistence type="predicted"/>
<feature type="region of interest" description="Disordered" evidence="1">
    <location>
        <begin position="132"/>
        <end position="201"/>
    </location>
</feature>
<dbReference type="AlphaFoldDB" id="S3DGX3"/>
<name>S3DGX3_GLAL2</name>
<organism evidence="3 4">
    <name type="scientific">Glarea lozoyensis (strain ATCC 20868 / MF5171)</name>
    <dbReference type="NCBI Taxonomy" id="1116229"/>
    <lineage>
        <taxon>Eukaryota</taxon>
        <taxon>Fungi</taxon>
        <taxon>Dikarya</taxon>
        <taxon>Ascomycota</taxon>
        <taxon>Pezizomycotina</taxon>
        <taxon>Leotiomycetes</taxon>
        <taxon>Helotiales</taxon>
        <taxon>Helotiaceae</taxon>
        <taxon>Glarea</taxon>
    </lineage>
</organism>
<keyword evidence="4" id="KW-1185">Reference proteome</keyword>
<feature type="chain" id="PRO_5004508385" evidence="2">
    <location>
        <begin position="20"/>
        <end position="352"/>
    </location>
</feature>
<sequence length="352" mass="36163">MRSFRWTIVLPFGAFAAIGTNNLQRRNCHANNCARQITGTGAHITPDLTARLADCSSYMTAVLNPSAISATNTQPVPLYATPFCSDAAEYSSVCSCAGVKETTITVATSTAPEFSTYTFTTTVTSLIGGGSLGSSGDSTSASSSTASSSPTTTTQDTASSTSSTTTQDSTADGTTVGSGAGAGASTTISTTSSTTTACPSGRAQCSADTCNDLQTDEQNCGQCGTVCTSTDICYLGNCTSLLDISSRCDSPAFCDKADQFACQPGCAGTRGYCQPDVTGQGRCRSESSNPECVNQTVCATNAECPGGYCIQSCCATPTCYFFQDTSFCTNATTSNIPKRDLSWRGPDSGLPF</sequence>
<evidence type="ECO:0000313" key="4">
    <source>
        <dbReference type="Proteomes" id="UP000016922"/>
    </source>
</evidence>
<accession>S3DGX3</accession>
<dbReference type="EMBL" id="KE145371">
    <property type="protein sequence ID" value="EPE25823.1"/>
    <property type="molecule type" value="Genomic_DNA"/>
</dbReference>
<evidence type="ECO:0000313" key="3">
    <source>
        <dbReference type="EMBL" id="EPE25823.1"/>
    </source>
</evidence>
<feature type="compositionally biased region" description="Low complexity" evidence="1">
    <location>
        <begin position="183"/>
        <end position="197"/>
    </location>
</feature>
<dbReference type="GeneID" id="19460793"/>
<dbReference type="KEGG" id="glz:GLAREA_01735"/>
<reference evidence="3 4" key="1">
    <citation type="journal article" date="2013" name="BMC Genomics">
        <title>Genomics-driven discovery of the pneumocandin biosynthetic gene cluster in the fungus Glarea lozoyensis.</title>
        <authorList>
            <person name="Chen L."/>
            <person name="Yue Q."/>
            <person name="Zhang X."/>
            <person name="Xiang M."/>
            <person name="Wang C."/>
            <person name="Li S."/>
            <person name="Che Y."/>
            <person name="Ortiz-Lopez F.J."/>
            <person name="Bills G.F."/>
            <person name="Liu X."/>
            <person name="An Z."/>
        </authorList>
    </citation>
    <scope>NUCLEOTIDE SEQUENCE [LARGE SCALE GENOMIC DNA]</scope>
    <source>
        <strain evidence="4">ATCC 20868 / MF5171</strain>
    </source>
</reference>
<keyword evidence="2" id="KW-0732">Signal</keyword>
<dbReference type="OrthoDB" id="5596743at2759"/>
<dbReference type="HOGENOM" id="CLU_787668_0_0_1"/>
<evidence type="ECO:0000256" key="1">
    <source>
        <dbReference type="SAM" id="MobiDB-lite"/>
    </source>
</evidence>
<evidence type="ECO:0000256" key="2">
    <source>
        <dbReference type="SAM" id="SignalP"/>
    </source>
</evidence>